<evidence type="ECO:0000256" key="6">
    <source>
        <dbReference type="PROSITE-ProRule" id="PRU00546"/>
    </source>
</evidence>
<feature type="domain" description="CR-type" evidence="9">
    <location>
        <begin position="142"/>
        <end position="224"/>
    </location>
</feature>
<dbReference type="PROSITE" id="PS51188">
    <property type="entry name" value="ZF_CR"/>
    <property type="match status" value="1"/>
</dbReference>
<dbReference type="GO" id="GO:0051082">
    <property type="term" value="F:unfolded protein binding"/>
    <property type="evidence" value="ECO:0007669"/>
    <property type="project" value="InterPro"/>
</dbReference>
<dbReference type="InterPro" id="IPR001305">
    <property type="entry name" value="HSP_DnaJ_Cys-rich_dom"/>
</dbReference>
<evidence type="ECO:0000256" key="1">
    <source>
        <dbReference type="ARBA" id="ARBA00022723"/>
    </source>
</evidence>
<dbReference type="PROSITE" id="PS00636">
    <property type="entry name" value="DNAJ_1"/>
    <property type="match status" value="1"/>
</dbReference>
<dbReference type="Proteomes" id="UP000094336">
    <property type="component" value="Unassembled WGS sequence"/>
</dbReference>
<dbReference type="Gene3D" id="2.60.260.20">
    <property type="entry name" value="Urease metallochaperone UreE, N-terminal domain"/>
    <property type="match status" value="2"/>
</dbReference>
<dbReference type="GO" id="GO:0008270">
    <property type="term" value="F:zinc ion binding"/>
    <property type="evidence" value="ECO:0007669"/>
    <property type="project" value="UniProtKB-KW"/>
</dbReference>
<dbReference type="PROSITE" id="PS50076">
    <property type="entry name" value="DNAJ_2"/>
    <property type="match status" value="1"/>
</dbReference>
<dbReference type="SMART" id="SM00271">
    <property type="entry name" value="DnaJ"/>
    <property type="match status" value="1"/>
</dbReference>
<dbReference type="GeneID" id="30145345"/>
<keyword evidence="1 6" id="KW-0479">Metal-binding</keyword>
<keyword evidence="11" id="KW-1185">Reference proteome</keyword>
<dbReference type="GO" id="GO:0006457">
    <property type="term" value="P:protein folding"/>
    <property type="evidence" value="ECO:0007669"/>
    <property type="project" value="InterPro"/>
</dbReference>
<dbReference type="PANTHER" id="PTHR43888">
    <property type="entry name" value="DNAJ-LIKE-2, ISOFORM A-RELATED"/>
    <property type="match status" value="1"/>
</dbReference>
<dbReference type="Pfam" id="PF01556">
    <property type="entry name" value="DnaJ_C"/>
    <property type="match status" value="1"/>
</dbReference>
<keyword evidence="2" id="KW-0677">Repeat</keyword>
<evidence type="ECO:0000256" key="7">
    <source>
        <dbReference type="SAM" id="SignalP"/>
    </source>
</evidence>
<dbReference type="CDD" id="cd06257">
    <property type="entry name" value="DnaJ"/>
    <property type="match status" value="1"/>
</dbReference>
<keyword evidence="3 6" id="KW-0863">Zinc-finger</keyword>
<dbReference type="AlphaFoldDB" id="A0A1E3QY57"/>
<dbReference type="InterPro" id="IPR002939">
    <property type="entry name" value="DnaJ_C"/>
</dbReference>
<dbReference type="STRING" id="984486.A0A1E3QY57"/>
<dbReference type="InterPro" id="IPR008971">
    <property type="entry name" value="HSP40/DnaJ_pept-bd"/>
</dbReference>
<feature type="chain" id="PRO_5009134455" description="J domain-containing protein" evidence="7">
    <location>
        <begin position="20"/>
        <end position="363"/>
    </location>
</feature>
<reference evidence="11" key="1">
    <citation type="submission" date="2016-05" db="EMBL/GenBank/DDBJ databases">
        <title>Comparative genomics of biotechnologically important yeasts.</title>
        <authorList>
            <consortium name="DOE Joint Genome Institute"/>
            <person name="Riley R."/>
            <person name="Haridas S."/>
            <person name="Wolfe K.H."/>
            <person name="Lopes M.R."/>
            <person name="Hittinger C.T."/>
            <person name="Goker M."/>
            <person name="Salamov A."/>
            <person name="Wisecaver J."/>
            <person name="Long T.M."/>
            <person name="Aerts A.L."/>
            <person name="Barry K."/>
            <person name="Choi C."/>
            <person name="Clum A."/>
            <person name="Coughlan A.Y."/>
            <person name="Deshpande S."/>
            <person name="Douglass A.P."/>
            <person name="Hanson S.J."/>
            <person name="Klenk H.-P."/>
            <person name="Labutti K."/>
            <person name="Lapidus A."/>
            <person name="Lindquist E."/>
            <person name="Lipzen A."/>
            <person name="Meier-Kolthoff J.P."/>
            <person name="Ohm R.A."/>
            <person name="Otillar R.P."/>
            <person name="Pangilinan J."/>
            <person name="Peng Y."/>
            <person name="Rokas A."/>
            <person name="Rosa C.A."/>
            <person name="Scheuner C."/>
            <person name="Sibirny A.A."/>
            <person name="Slot J.C."/>
            <person name="Stielow J.B."/>
            <person name="Sun H."/>
            <person name="Kurtzman C.P."/>
            <person name="Blackwell M."/>
            <person name="Grigoriev I.V."/>
            <person name="Jeffries T.W."/>
        </authorList>
    </citation>
    <scope>NUCLEOTIDE SEQUENCE [LARGE SCALE GENOMIC DNA]</scope>
    <source>
        <strain evidence="11">NRRL Y-12698</strain>
    </source>
</reference>
<dbReference type="FunFam" id="2.10.230.10:FF:000001">
    <property type="entry name" value="DnaJ subfamily A member 2"/>
    <property type="match status" value="1"/>
</dbReference>
<name>A0A1E3QY57_9ASCO</name>
<dbReference type="EMBL" id="KV454426">
    <property type="protein sequence ID" value="ODQ82600.1"/>
    <property type="molecule type" value="Genomic_DNA"/>
</dbReference>
<dbReference type="InterPro" id="IPR036410">
    <property type="entry name" value="HSP_DnaJ_Cys-rich_dom_sf"/>
</dbReference>
<keyword evidence="5" id="KW-0143">Chaperone</keyword>
<evidence type="ECO:0000313" key="10">
    <source>
        <dbReference type="EMBL" id="ODQ82600.1"/>
    </source>
</evidence>
<dbReference type="InterPro" id="IPR044713">
    <property type="entry name" value="DNJA1/2-like"/>
</dbReference>
<dbReference type="GO" id="GO:0030544">
    <property type="term" value="F:Hsp70 protein binding"/>
    <property type="evidence" value="ECO:0007669"/>
    <property type="project" value="InterPro"/>
</dbReference>
<dbReference type="SUPFAM" id="SSF49493">
    <property type="entry name" value="HSP40/DnaJ peptide-binding domain"/>
    <property type="match status" value="2"/>
</dbReference>
<dbReference type="InterPro" id="IPR001623">
    <property type="entry name" value="DnaJ_domain"/>
</dbReference>
<dbReference type="SUPFAM" id="SSF46565">
    <property type="entry name" value="Chaperone J-domain"/>
    <property type="match status" value="1"/>
</dbReference>
<accession>A0A1E3QY57</accession>
<dbReference type="RefSeq" id="XP_018987928.1">
    <property type="nucleotide sequence ID" value="XM_019127492.1"/>
</dbReference>
<dbReference type="InterPro" id="IPR018253">
    <property type="entry name" value="DnaJ_domain_CS"/>
</dbReference>
<dbReference type="CDD" id="cd10747">
    <property type="entry name" value="DnaJ_C"/>
    <property type="match status" value="1"/>
</dbReference>
<dbReference type="PRINTS" id="PR00625">
    <property type="entry name" value="JDOMAIN"/>
</dbReference>
<dbReference type="Gene3D" id="2.10.230.10">
    <property type="entry name" value="Heat shock protein DnaJ, cysteine-rich domain"/>
    <property type="match status" value="1"/>
</dbReference>
<evidence type="ECO:0000256" key="3">
    <source>
        <dbReference type="ARBA" id="ARBA00022771"/>
    </source>
</evidence>
<dbReference type="SUPFAM" id="SSF57938">
    <property type="entry name" value="DnaJ/Hsp40 cysteine-rich domain"/>
    <property type="match status" value="1"/>
</dbReference>
<evidence type="ECO:0000256" key="2">
    <source>
        <dbReference type="ARBA" id="ARBA00022737"/>
    </source>
</evidence>
<keyword evidence="4 6" id="KW-0862">Zinc</keyword>
<dbReference type="CDD" id="cd10719">
    <property type="entry name" value="DnaJ_zf"/>
    <property type="match status" value="1"/>
</dbReference>
<feature type="domain" description="J" evidence="8">
    <location>
        <begin position="22"/>
        <end position="86"/>
    </location>
</feature>
<evidence type="ECO:0008006" key="12">
    <source>
        <dbReference type="Google" id="ProtNLM"/>
    </source>
</evidence>
<evidence type="ECO:0000259" key="8">
    <source>
        <dbReference type="PROSITE" id="PS50076"/>
    </source>
</evidence>
<evidence type="ECO:0000259" key="9">
    <source>
        <dbReference type="PROSITE" id="PS51188"/>
    </source>
</evidence>
<keyword evidence="7" id="KW-0732">Signal</keyword>
<evidence type="ECO:0000256" key="5">
    <source>
        <dbReference type="ARBA" id="ARBA00023186"/>
    </source>
</evidence>
<dbReference type="InterPro" id="IPR036869">
    <property type="entry name" value="J_dom_sf"/>
</dbReference>
<feature type="signal peptide" evidence="7">
    <location>
        <begin position="1"/>
        <end position="19"/>
    </location>
</feature>
<dbReference type="Pfam" id="PF00226">
    <property type="entry name" value="DnaJ"/>
    <property type="match status" value="1"/>
</dbReference>
<proteinExistence type="predicted"/>
<organism evidence="10 11">
    <name type="scientific">Babjeviella inositovora NRRL Y-12698</name>
    <dbReference type="NCBI Taxonomy" id="984486"/>
    <lineage>
        <taxon>Eukaryota</taxon>
        <taxon>Fungi</taxon>
        <taxon>Dikarya</taxon>
        <taxon>Ascomycota</taxon>
        <taxon>Saccharomycotina</taxon>
        <taxon>Pichiomycetes</taxon>
        <taxon>Serinales incertae sedis</taxon>
        <taxon>Babjeviella</taxon>
    </lineage>
</organism>
<dbReference type="Pfam" id="PF00684">
    <property type="entry name" value="DnaJ_CXXCXGXG"/>
    <property type="match status" value="1"/>
</dbReference>
<protein>
    <recommendedName>
        <fullName evidence="12">J domain-containing protein</fullName>
    </recommendedName>
</protein>
<dbReference type="OrthoDB" id="550424at2759"/>
<dbReference type="Gene3D" id="1.10.287.110">
    <property type="entry name" value="DnaJ domain"/>
    <property type="match status" value="1"/>
</dbReference>
<gene>
    <name evidence="10" type="ORF">BABINDRAFT_159153</name>
</gene>
<feature type="zinc finger region" description="CR-type" evidence="6">
    <location>
        <begin position="142"/>
        <end position="224"/>
    </location>
</feature>
<evidence type="ECO:0000256" key="4">
    <source>
        <dbReference type="ARBA" id="ARBA00022833"/>
    </source>
</evidence>
<sequence>MKLLTFLFVVSVVLYAVVAETDYYKILGVSKKASDKEIKSAYRLLSKKYHPDKNSDEDAHEKFIEVGEAYDVLSNDEKRATYDKYGKEGLKQGGGQQQQQQHGFNPFGDMFGQQGFHQQRGRQRGGDVETVMSVSLKDYYNGGEFGVGLELQDLCPACDGSGSKDKKTHKCSGCQGSGVKIMRIQLAPGMFQQMQTTCDQCGGKGKVVKHKCGTCAGSGVGRGSRNYKVNIEPGMGRNHIVTFPGEADHTPDVESGDLKIVLKEAAEGNMGYHRRGRHLYRTEALTLREAMFGGWLRSVPFLNGNSIVLSRAEGGTVASGHVEVVKGKGMPVHGKSEFGDLFVTYEVIFPGGSKGKEALRDEL</sequence>
<evidence type="ECO:0000313" key="11">
    <source>
        <dbReference type="Proteomes" id="UP000094336"/>
    </source>
</evidence>